<organism evidence="7">
    <name type="scientific">hydrothermal vent metagenome</name>
    <dbReference type="NCBI Taxonomy" id="652676"/>
    <lineage>
        <taxon>unclassified sequences</taxon>
        <taxon>metagenomes</taxon>
        <taxon>ecological metagenomes</taxon>
    </lineage>
</organism>
<feature type="domain" description="Methyltransferase small" evidence="5">
    <location>
        <begin position="105"/>
        <end position="274"/>
    </location>
</feature>
<accession>A0A3B0WY03</accession>
<sequence>KILENVANIVLIKIPKSLAMLEDQLHRIRPALNSETKIIAAGMTKNIHMSVMALFEKAIGPTTTSLARKKSRLIFSQFEKALVVAENPYPQSYDSGYQLEDEALVLINHASVFSREKLDIGTRFFLENIPIADHYKNIVDLGCGNGVLGLIAALKNPAAQLIFTDESYMAVESAIANFVAVFGETREAEFLQTDCLQGVGEKSVSLVLCNPPFHQNNVVSDDIAWQMFSESKMALENKGELWVIGNRHLAYHTKLKKLFGNAEVVTSNKKFVIVKATKNKLRALQDVDFSS</sequence>
<feature type="non-terminal residue" evidence="7">
    <location>
        <position position="1"/>
    </location>
</feature>
<dbReference type="Gene3D" id="3.40.50.150">
    <property type="entry name" value="Vaccinia Virus protein VP39"/>
    <property type="match status" value="2"/>
</dbReference>
<evidence type="ECO:0000259" key="6">
    <source>
        <dbReference type="Pfam" id="PF26049"/>
    </source>
</evidence>
<keyword evidence="2" id="KW-0698">rRNA processing</keyword>
<dbReference type="PANTHER" id="PTHR47816">
    <property type="entry name" value="RIBOSOMAL RNA SMALL SUBUNIT METHYLTRANSFERASE C"/>
    <property type="match status" value="1"/>
</dbReference>
<keyword evidence="1" id="KW-0963">Cytoplasm</keyword>
<feature type="domain" description="RlmG N-terminal" evidence="6">
    <location>
        <begin position="5"/>
        <end position="79"/>
    </location>
</feature>
<dbReference type="EMBL" id="UOFD01000071">
    <property type="protein sequence ID" value="VAW54079.1"/>
    <property type="molecule type" value="Genomic_DNA"/>
</dbReference>
<keyword evidence="4 7" id="KW-0808">Transferase</keyword>
<evidence type="ECO:0000259" key="5">
    <source>
        <dbReference type="Pfam" id="PF05175"/>
    </source>
</evidence>
<evidence type="ECO:0000256" key="2">
    <source>
        <dbReference type="ARBA" id="ARBA00022552"/>
    </source>
</evidence>
<dbReference type="PANTHER" id="PTHR47816:SF5">
    <property type="entry name" value="RIBOSOMAL RNA LARGE SUBUNIT METHYLTRANSFERASE G"/>
    <property type="match status" value="1"/>
</dbReference>
<dbReference type="PROSITE" id="PS00092">
    <property type="entry name" value="N6_MTASE"/>
    <property type="match status" value="1"/>
</dbReference>
<name>A0A3B0WY03_9ZZZZ</name>
<protein>
    <submittedName>
        <fullName evidence="7">23S rRNA (Guanine(1835)-N(2))-methyltransferase</fullName>
        <ecNumber evidence="7">2.1.1.174</ecNumber>
    </submittedName>
</protein>
<proteinExistence type="predicted"/>
<evidence type="ECO:0000256" key="1">
    <source>
        <dbReference type="ARBA" id="ARBA00022490"/>
    </source>
</evidence>
<dbReference type="InterPro" id="IPR007848">
    <property type="entry name" value="Small_mtfrase_dom"/>
</dbReference>
<dbReference type="SUPFAM" id="SSF53335">
    <property type="entry name" value="S-adenosyl-L-methionine-dependent methyltransferases"/>
    <property type="match status" value="1"/>
</dbReference>
<reference evidence="7" key="1">
    <citation type="submission" date="2018-06" db="EMBL/GenBank/DDBJ databases">
        <authorList>
            <person name="Zhirakovskaya E."/>
        </authorList>
    </citation>
    <scope>NUCLEOTIDE SEQUENCE</scope>
</reference>
<evidence type="ECO:0000256" key="4">
    <source>
        <dbReference type="ARBA" id="ARBA00022679"/>
    </source>
</evidence>
<evidence type="ECO:0000256" key="3">
    <source>
        <dbReference type="ARBA" id="ARBA00022603"/>
    </source>
</evidence>
<dbReference type="InterPro" id="IPR029063">
    <property type="entry name" value="SAM-dependent_MTases_sf"/>
</dbReference>
<dbReference type="InterPro" id="IPR002052">
    <property type="entry name" value="DNA_methylase_N6_adenine_CS"/>
</dbReference>
<evidence type="ECO:0000313" key="7">
    <source>
        <dbReference type="EMBL" id="VAW54079.1"/>
    </source>
</evidence>
<dbReference type="InterPro" id="IPR046977">
    <property type="entry name" value="RsmC/RlmG"/>
</dbReference>
<dbReference type="Pfam" id="PF05175">
    <property type="entry name" value="MTS"/>
    <property type="match status" value="1"/>
</dbReference>
<gene>
    <name evidence="7" type="ORF">MNBD_GAMMA06-1</name>
</gene>
<dbReference type="InterPro" id="IPR058679">
    <property type="entry name" value="RlmG_N"/>
</dbReference>
<keyword evidence="3 7" id="KW-0489">Methyltransferase</keyword>
<dbReference type="GO" id="GO:0052916">
    <property type="term" value="F:23S rRNA (guanine(1835)-N(2))-methyltransferase activity"/>
    <property type="evidence" value="ECO:0007669"/>
    <property type="project" value="UniProtKB-EC"/>
</dbReference>
<dbReference type="Pfam" id="PF26049">
    <property type="entry name" value="RLMG_N"/>
    <property type="match status" value="1"/>
</dbReference>
<dbReference type="CDD" id="cd02440">
    <property type="entry name" value="AdoMet_MTases"/>
    <property type="match status" value="1"/>
</dbReference>
<dbReference type="AlphaFoldDB" id="A0A3B0WY03"/>
<dbReference type="EC" id="2.1.1.174" evidence="7"/>
<dbReference type="GO" id="GO:0003676">
    <property type="term" value="F:nucleic acid binding"/>
    <property type="evidence" value="ECO:0007669"/>
    <property type="project" value="InterPro"/>
</dbReference>